<comment type="pathway">
    <text evidence="1 6">Cell wall biogenesis; peptidoglycan biosynthesis.</text>
</comment>
<keyword evidence="4 6" id="KW-0573">Peptidoglycan synthesis</keyword>
<evidence type="ECO:0000313" key="9">
    <source>
        <dbReference type="Proteomes" id="UP000183605"/>
    </source>
</evidence>
<dbReference type="GO" id="GO:0008360">
    <property type="term" value="P:regulation of cell shape"/>
    <property type="evidence" value="ECO:0007669"/>
    <property type="project" value="UniProtKB-UniRule"/>
</dbReference>
<reference evidence="8 9" key="1">
    <citation type="journal article" date="2016" name="Environ. Microbiol.">
        <title>Genomic resolution of a cold subsurface aquifer community provides metabolic insights for novel microbes adapted to high CO concentrations.</title>
        <authorList>
            <person name="Probst A.J."/>
            <person name="Castelle C.J."/>
            <person name="Singh A."/>
            <person name="Brown C.T."/>
            <person name="Anantharaman K."/>
            <person name="Sharon I."/>
            <person name="Hug L.A."/>
            <person name="Burstein D."/>
            <person name="Emerson J.B."/>
            <person name="Thomas B.C."/>
            <person name="Banfield J.F."/>
        </authorList>
    </citation>
    <scope>NUCLEOTIDE SEQUENCE [LARGE SCALE GENOMIC DNA]</scope>
    <source>
        <strain evidence="8">CG2_30_44_31</strain>
    </source>
</reference>
<evidence type="ECO:0000256" key="2">
    <source>
        <dbReference type="ARBA" id="ARBA00022679"/>
    </source>
</evidence>
<evidence type="ECO:0000259" key="7">
    <source>
        <dbReference type="PROSITE" id="PS52029"/>
    </source>
</evidence>
<organism evidence="8 9">
    <name type="scientific">Candidatus Beckwithbacteria bacterium CG2_30_44_31</name>
    <dbReference type="NCBI Taxonomy" id="1805035"/>
    <lineage>
        <taxon>Bacteria</taxon>
        <taxon>Candidatus Beckwithiibacteriota</taxon>
    </lineage>
</organism>
<dbReference type="GO" id="GO:0071555">
    <property type="term" value="P:cell wall organization"/>
    <property type="evidence" value="ECO:0007669"/>
    <property type="project" value="UniProtKB-UniRule"/>
</dbReference>
<keyword evidence="2" id="KW-0808">Transferase</keyword>
<accession>A0A1J5AWJ1</accession>
<dbReference type="CDD" id="cd16913">
    <property type="entry name" value="YkuD_like"/>
    <property type="match status" value="1"/>
</dbReference>
<keyword evidence="3 6" id="KW-0133">Cell shape</keyword>
<dbReference type="Pfam" id="PF03734">
    <property type="entry name" value="YkuD"/>
    <property type="match status" value="1"/>
</dbReference>
<dbReference type="PANTHER" id="PTHR30582">
    <property type="entry name" value="L,D-TRANSPEPTIDASE"/>
    <property type="match status" value="1"/>
</dbReference>
<dbReference type="GO" id="GO:0071972">
    <property type="term" value="F:peptidoglycan L,D-transpeptidase activity"/>
    <property type="evidence" value="ECO:0007669"/>
    <property type="project" value="TreeGrafter"/>
</dbReference>
<protein>
    <recommendedName>
        <fullName evidence="7">L,D-TPase catalytic domain-containing protein</fullName>
    </recommendedName>
</protein>
<dbReference type="EMBL" id="MNXQ01000044">
    <property type="protein sequence ID" value="OIP03243.1"/>
    <property type="molecule type" value="Genomic_DNA"/>
</dbReference>
<dbReference type="GO" id="GO:0005576">
    <property type="term" value="C:extracellular region"/>
    <property type="evidence" value="ECO:0007669"/>
    <property type="project" value="TreeGrafter"/>
</dbReference>
<dbReference type="Gene3D" id="2.40.440.10">
    <property type="entry name" value="L,D-transpeptidase catalytic domain-like"/>
    <property type="match status" value="1"/>
</dbReference>
<name>A0A1J5AWJ1_9BACT</name>
<proteinExistence type="predicted"/>
<dbReference type="Proteomes" id="UP000183605">
    <property type="component" value="Unassembled WGS sequence"/>
</dbReference>
<dbReference type="GO" id="GO:0018104">
    <property type="term" value="P:peptidoglycan-protein cross-linking"/>
    <property type="evidence" value="ECO:0007669"/>
    <property type="project" value="TreeGrafter"/>
</dbReference>
<keyword evidence="5 6" id="KW-0961">Cell wall biogenesis/degradation</keyword>
<dbReference type="PROSITE" id="PS52029">
    <property type="entry name" value="LD_TPASE"/>
    <property type="match status" value="1"/>
</dbReference>
<dbReference type="InterPro" id="IPR038063">
    <property type="entry name" value="Transpep_catalytic_dom"/>
</dbReference>
<dbReference type="InterPro" id="IPR050979">
    <property type="entry name" value="LD-transpeptidase"/>
</dbReference>
<evidence type="ECO:0000256" key="5">
    <source>
        <dbReference type="ARBA" id="ARBA00023316"/>
    </source>
</evidence>
<dbReference type="AlphaFoldDB" id="A0A1J5AWJ1"/>
<feature type="active site" description="Proton donor/acceptor" evidence="6">
    <location>
        <position position="147"/>
    </location>
</feature>
<dbReference type="SUPFAM" id="SSF141523">
    <property type="entry name" value="L,D-transpeptidase catalytic domain-like"/>
    <property type="match status" value="1"/>
</dbReference>
<dbReference type="PANTHER" id="PTHR30582:SF2">
    <property type="entry name" value="L,D-TRANSPEPTIDASE YCIB-RELATED"/>
    <property type="match status" value="1"/>
</dbReference>
<comment type="caution">
    <text evidence="8">The sequence shown here is derived from an EMBL/GenBank/DDBJ whole genome shotgun (WGS) entry which is preliminary data.</text>
</comment>
<evidence type="ECO:0000256" key="6">
    <source>
        <dbReference type="PROSITE-ProRule" id="PRU01373"/>
    </source>
</evidence>
<evidence type="ECO:0000256" key="4">
    <source>
        <dbReference type="ARBA" id="ARBA00022984"/>
    </source>
</evidence>
<evidence type="ECO:0000313" key="8">
    <source>
        <dbReference type="EMBL" id="OIP03243.1"/>
    </source>
</evidence>
<gene>
    <name evidence="8" type="ORF">AUK18_02415</name>
</gene>
<dbReference type="InterPro" id="IPR005490">
    <property type="entry name" value="LD_TPept_cat_dom"/>
</dbReference>
<feature type="domain" description="L,D-TPase catalytic" evidence="7">
    <location>
        <begin position="62"/>
        <end position="202"/>
    </location>
</feature>
<feature type="active site" description="Nucleophile" evidence="6">
    <location>
        <position position="163"/>
    </location>
</feature>
<dbReference type="UniPathway" id="UPA00219"/>
<sequence length="208" mass="23663">MKYLISLLLLLFSHQKNINPQTLTGEYDPAAATAVFNNQTLPAPALAQLPAPKVLGQTNANKRIEVDLTNQRLYAYEDNNLIYNFLISSGKWGRTPTGTFNIWGKFRYTKMEGGNKAINTYYYLPNVPYVMFFSNNEIAKSRGFSLHGTYWHDNFGHPMSHGCINMKTEEVARLYYWANPELQDKKSILASADNPGTPIIIYGEPIWE</sequence>
<evidence type="ECO:0000256" key="1">
    <source>
        <dbReference type="ARBA" id="ARBA00004752"/>
    </source>
</evidence>
<evidence type="ECO:0000256" key="3">
    <source>
        <dbReference type="ARBA" id="ARBA00022960"/>
    </source>
</evidence>
<dbReference type="GO" id="GO:0016740">
    <property type="term" value="F:transferase activity"/>
    <property type="evidence" value="ECO:0007669"/>
    <property type="project" value="UniProtKB-KW"/>
</dbReference>